<dbReference type="InterPro" id="IPR010316">
    <property type="entry name" value="AlkA_N"/>
</dbReference>
<dbReference type="RefSeq" id="WP_188668618.1">
    <property type="nucleotide sequence ID" value="NZ_BMJI01000016.1"/>
</dbReference>
<dbReference type="EC" id="3.2.2.21" evidence="2"/>
<dbReference type="InterPro" id="IPR023170">
    <property type="entry name" value="HhH_base_excis_C"/>
</dbReference>
<evidence type="ECO:0000313" key="8">
    <source>
        <dbReference type="Proteomes" id="UP000597761"/>
    </source>
</evidence>
<dbReference type="Pfam" id="PF06029">
    <property type="entry name" value="AlkA_N"/>
    <property type="match status" value="1"/>
</dbReference>
<evidence type="ECO:0000259" key="5">
    <source>
        <dbReference type="SMART" id="SM00478"/>
    </source>
</evidence>
<evidence type="ECO:0000259" key="6">
    <source>
        <dbReference type="SMART" id="SM01009"/>
    </source>
</evidence>
<dbReference type="SMART" id="SM00478">
    <property type="entry name" value="ENDO3c"/>
    <property type="match status" value="1"/>
</dbReference>
<dbReference type="EMBL" id="BMJI01000016">
    <property type="protein sequence ID" value="GGC95843.1"/>
    <property type="molecule type" value="Genomic_DNA"/>
</dbReference>
<comment type="catalytic activity">
    <reaction evidence="1">
        <text>Hydrolysis of alkylated DNA, releasing 3-methyladenine, 3-methylguanine, 7-methylguanine and 7-methyladenine.</text>
        <dbReference type="EC" id="3.2.2.21"/>
    </reaction>
</comment>
<evidence type="ECO:0000256" key="4">
    <source>
        <dbReference type="ARBA" id="ARBA00023204"/>
    </source>
</evidence>
<feature type="domain" description="HhH-GPD" evidence="5">
    <location>
        <begin position="140"/>
        <end position="299"/>
    </location>
</feature>
<evidence type="ECO:0000256" key="2">
    <source>
        <dbReference type="ARBA" id="ARBA00012000"/>
    </source>
</evidence>
<dbReference type="Gene3D" id="1.10.340.30">
    <property type="entry name" value="Hypothetical protein, domain 2"/>
    <property type="match status" value="1"/>
</dbReference>
<sequence length="309" mass="32651">MTADVEPVPGKPATLDTVLPAAGPLDPAVFAFLAHRQIAGVEVADERSYQRSMDCPHGHALMRVCWDGAGIRLSATLEDARDTGTVTASARTLLSLDADPRLPDAALAGDPVLGPSVRRRPGLRVGGSVEPHEMLMRAMIGQQISEVAARTALHRLAEHAPATRLPAPGIDRLFPDAAVVAEHGRAVLRGPGRRIDSVVTTAERVAGGDLDLRQADTAADLAAMLLPLPGIGPWTVGYVALRWLGDPDVFLPGDLAVRAGLTRLAGATTRLSPAVVSAMARAWAPWRSWAVLHAWQAHLAPPETPPARQ</sequence>
<dbReference type="Gene3D" id="1.10.1670.10">
    <property type="entry name" value="Helix-hairpin-Helix base-excision DNA repair enzymes (C-terminal)"/>
    <property type="match status" value="1"/>
</dbReference>
<name>A0ABQ1PET8_9MICC</name>
<evidence type="ECO:0000256" key="1">
    <source>
        <dbReference type="ARBA" id="ARBA00000086"/>
    </source>
</evidence>
<dbReference type="PANTHER" id="PTHR43003:SF13">
    <property type="entry name" value="DNA-3-METHYLADENINE GLYCOSYLASE 2"/>
    <property type="match status" value="1"/>
</dbReference>
<dbReference type="CDD" id="cd00056">
    <property type="entry name" value="ENDO3c"/>
    <property type="match status" value="1"/>
</dbReference>
<accession>A0ABQ1PET8</accession>
<keyword evidence="3" id="KW-0227">DNA damage</keyword>
<dbReference type="SMART" id="SM01009">
    <property type="entry name" value="AlkA_N"/>
    <property type="match status" value="1"/>
</dbReference>
<keyword evidence="4" id="KW-0234">DNA repair</keyword>
<dbReference type="Proteomes" id="UP000597761">
    <property type="component" value="Unassembled WGS sequence"/>
</dbReference>
<reference evidence="8" key="1">
    <citation type="journal article" date="2019" name="Int. J. Syst. Evol. Microbiol.">
        <title>The Global Catalogue of Microorganisms (GCM) 10K type strain sequencing project: providing services to taxonomists for standard genome sequencing and annotation.</title>
        <authorList>
            <consortium name="The Broad Institute Genomics Platform"/>
            <consortium name="The Broad Institute Genome Sequencing Center for Infectious Disease"/>
            <person name="Wu L."/>
            <person name="Ma J."/>
        </authorList>
    </citation>
    <scope>NUCLEOTIDE SEQUENCE [LARGE SCALE GENOMIC DNA]</scope>
    <source>
        <strain evidence="8">CGMCC 1.15480</strain>
    </source>
</reference>
<dbReference type="InterPro" id="IPR051912">
    <property type="entry name" value="Alkylbase_DNA_Glycosylase/TA"/>
</dbReference>
<dbReference type="InterPro" id="IPR037046">
    <property type="entry name" value="AlkA_N_sf"/>
</dbReference>
<dbReference type="InterPro" id="IPR003265">
    <property type="entry name" value="HhH-GPD_domain"/>
</dbReference>
<dbReference type="Gene3D" id="3.30.310.20">
    <property type="entry name" value="DNA-3-methyladenine glycosylase AlkA, N-terminal domain"/>
    <property type="match status" value="1"/>
</dbReference>
<keyword evidence="8" id="KW-1185">Reference proteome</keyword>
<dbReference type="SUPFAM" id="SSF48150">
    <property type="entry name" value="DNA-glycosylase"/>
    <property type="match status" value="1"/>
</dbReference>
<feature type="domain" description="DNA-3-methyladenine glycosylase AlkA N-terminal" evidence="6">
    <location>
        <begin position="16"/>
        <end position="130"/>
    </location>
</feature>
<dbReference type="PANTHER" id="PTHR43003">
    <property type="entry name" value="DNA-3-METHYLADENINE GLYCOSYLASE"/>
    <property type="match status" value="1"/>
</dbReference>
<dbReference type="InterPro" id="IPR011257">
    <property type="entry name" value="DNA_glycosylase"/>
</dbReference>
<proteinExistence type="predicted"/>
<protein>
    <recommendedName>
        <fullName evidence="2">DNA-3-methyladenine glycosylase II</fullName>
        <ecNumber evidence="2">3.2.2.21</ecNumber>
    </recommendedName>
</protein>
<evidence type="ECO:0000313" key="7">
    <source>
        <dbReference type="EMBL" id="GGC95843.1"/>
    </source>
</evidence>
<evidence type="ECO:0000256" key="3">
    <source>
        <dbReference type="ARBA" id="ARBA00022763"/>
    </source>
</evidence>
<comment type="caution">
    <text evidence="7">The sequence shown here is derived from an EMBL/GenBank/DDBJ whole genome shotgun (WGS) entry which is preliminary data.</text>
</comment>
<organism evidence="7 8">
    <name type="scientific">Tersicoccus solisilvae</name>
    <dbReference type="NCBI Taxonomy" id="1882339"/>
    <lineage>
        <taxon>Bacteria</taxon>
        <taxon>Bacillati</taxon>
        <taxon>Actinomycetota</taxon>
        <taxon>Actinomycetes</taxon>
        <taxon>Micrococcales</taxon>
        <taxon>Micrococcaceae</taxon>
        <taxon>Tersicoccus</taxon>
    </lineage>
</organism>
<gene>
    <name evidence="7" type="ORF">GCM10011512_23590</name>
</gene>
<dbReference type="SUPFAM" id="SSF55945">
    <property type="entry name" value="TATA-box binding protein-like"/>
    <property type="match status" value="1"/>
</dbReference>